<evidence type="ECO:0000256" key="3">
    <source>
        <dbReference type="ARBA" id="ARBA00022475"/>
    </source>
</evidence>
<evidence type="ECO:0000256" key="5">
    <source>
        <dbReference type="ARBA" id="ARBA00022989"/>
    </source>
</evidence>
<evidence type="ECO:0000256" key="2">
    <source>
        <dbReference type="ARBA" id="ARBA00007531"/>
    </source>
</evidence>
<dbReference type="InterPro" id="IPR038468">
    <property type="entry name" value="MmpS_C"/>
</dbReference>
<sequence>MTNVDPWPVPDDIVPPEAPPTRARRGLWFVLLIPVLAVVLLACAVGFLFRQSDSGSAAIPPPPPPSSPIEVVYVVASNNDGDVASVEYTDQDRDIIRKGEVKLPWRITFEYLGDKPPLVLMAQRKQGGTGAVTCSITVGGKELTTAVQRGRYAAPQCSA</sequence>
<gene>
    <name evidence="8" type="ORF">M1L60_22135</name>
</gene>
<evidence type="ECO:0000256" key="6">
    <source>
        <dbReference type="ARBA" id="ARBA00023136"/>
    </source>
</evidence>
<dbReference type="RefSeq" id="WP_253239378.1">
    <property type="nucleotide sequence ID" value="NZ_JAMYJR010000024.1"/>
</dbReference>
<organism evidence="8 9">
    <name type="scientific">Paractinoplanes aksuensis</name>
    <dbReference type="NCBI Taxonomy" id="2939490"/>
    <lineage>
        <taxon>Bacteria</taxon>
        <taxon>Bacillati</taxon>
        <taxon>Actinomycetota</taxon>
        <taxon>Actinomycetes</taxon>
        <taxon>Micromonosporales</taxon>
        <taxon>Micromonosporaceae</taxon>
        <taxon>Paractinoplanes</taxon>
    </lineage>
</organism>
<evidence type="ECO:0000313" key="9">
    <source>
        <dbReference type="Proteomes" id="UP001523369"/>
    </source>
</evidence>
<protein>
    <submittedName>
        <fullName evidence="8">MmpS family transport accessory protein</fullName>
    </submittedName>
</protein>
<keyword evidence="6 7" id="KW-0472">Membrane</keyword>
<feature type="transmembrane region" description="Helical" evidence="7">
    <location>
        <begin position="26"/>
        <end position="49"/>
    </location>
</feature>
<name>A0ABT1DUC3_9ACTN</name>
<accession>A0ABT1DUC3</accession>
<evidence type="ECO:0000256" key="4">
    <source>
        <dbReference type="ARBA" id="ARBA00022692"/>
    </source>
</evidence>
<comment type="caution">
    <text evidence="8">The sequence shown here is derived from an EMBL/GenBank/DDBJ whole genome shotgun (WGS) entry which is preliminary data.</text>
</comment>
<evidence type="ECO:0000256" key="7">
    <source>
        <dbReference type="SAM" id="Phobius"/>
    </source>
</evidence>
<reference evidence="8 9" key="1">
    <citation type="submission" date="2022-06" db="EMBL/GenBank/DDBJ databases">
        <title>New Species of the Genus Actinoplanes, ActinopZanes ferrugineus.</title>
        <authorList>
            <person name="Ding P."/>
        </authorList>
    </citation>
    <scope>NUCLEOTIDE SEQUENCE [LARGE SCALE GENOMIC DNA]</scope>
    <source>
        <strain evidence="8 9">TRM88003</strain>
    </source>
</reference>
<keyword evidence="3" id="KW-1003">Cell membrane</keyword>
<dbReference type="Gene3D" id="2.60.40.2880">
    <property type="entry name" value="MmpS1-5, C-terminal soluble domain"/>
    <property type="match status" value="1"/>
</dbReference>
<dbReference type="Proteomes" id="UP001523369">
    <property type="component" value="Unassembled WGS sequence"/>
</dbReference>
<keyword evidence="4 7" id="KW-0812">Transmembrane</keyword>
<evidence type="ECO:0000256" key="1">
    <source>
        <dbReference type="ARBA" id="ARBA00004236"/>
    </source>
</evidence>
<keyword evidence="5 7" id="KW-1133">Transmembrane helix</keyword>
<dbReference type="EMBL" id="JAMYJR010000024">
    <property type="protein sequence ID" value="MCO8273296.1"/>
    <property type="molecule type" value="Genomic_DNA"/>
</dbReference>
<keyword evidence="9" id="KW-1185">Reference proteome</keyword>
<evidence type="ECO:0000313" key="8">
    <source>
        <dbReference type="EMBL" id="MCO8273296.1"/>
    </source>
</evidence>
<dbReference type="Pfam" id="PF05423">
    <property type="entry name" value="Mycobact_memb"/>
    <property type="match status" value="1"/>
</dbReference>
<proteinExistence type="inferred from homology"/>
<dbReference type="InterPro" id="IPR008693">
    <property type="entry name" value="MmpS"/>
</dbReference>
<comment type="similarity">
    <text evidence="2">Belongs to the MmpS family.</text>
</comment>
<comment type="subcellular location">
    <subcellularLocation>
        <location evidence="1">Cell membrane</location>
    </subcellularLocation>
</comment>